<organism evidence="4 5">
    <name type="scientific">Sphaerospermopsis reniformis</name>
    <dbReference type="NCBI Taxonomy" id="531300"/>
    <lineage>
        <taxon>Bacteria</taxon>
        <taxon>Bacillati</taxon>
        <taxon>Cyanobacteriota</taxon>
        <taxon>Cyanophyceae</taxon>
        <taxon>Nostocales</taxon>
        <taxon>Aphanizomenonaceae</taxon>
        <taxon>Sphaerospermopsis</taxon>
    </lineage>
</organism>
<evidence type="ECO:0008006" key="6">
    <source>
        <dbReference type="Google" id="ProtNLM"/>
    </source>
</evidence>
<accession>A0A479ZYA0</accession>
<comment type="caution">
    <text evidence="4">The sequence shown here is derived from an EMBL/GenBank/DDBJ whole genome shotgun (WGS) entry which is preliminary data.</text>
</comment>
<protein>
    <recommendedName>
        <fullName evidence="6">Amidinotransferase</fullName>
    </recommendedName>
</protein>
<dbReference type="Gene3D" id="3.75.10.10">
    <property type="entry name" value="L-arginine/glycine Amidinotransferase, Chain A"/>
    <property type="match status" value="1"/>
</dbReference>
<proteinExistence type="inferred from homology"/>
<dbReference type="Proteomes" id="UP000300142">
    <property type="component" value="Unassembled WGS sequence"/>
</dbReference>
<reference evidence="5" key="1">
    <citation type="submission" date="2019-02" db="EMBL/GenBank/DDBJ databases">
        <title>Draft genome sequence of Sphaerospermopsis reniformis NIES-1949.</title>
        <authorList>
            <person name="Yamaguchi H."/>
            <person name="Suzuki S."/>
            <person name="Kawachi M."/>
        </authorList>
    </citation>
    <scope>NUCLEOTIDE SEQUENCE [LARGE SCALE GENOMIC DNA]</scope>
    <source>
        <strain evidence="5">NIES-1949</strain>
    </source>
</reference>
<keyword evidence="5" id="KW-1185">Reference proteome</keyword>
<keyword evidence="2" id="KW-0808">Transferase</keyword>
<name>A0A479ZYA0_9CYAN</name>
<comment type="similarity">
    <text evidence="1">Belongs to the amidinotransferase family.</text>
</comment>
<feature type="active site" evidence="3">
    <location>
        <position position="244"/>
    </location>
</feature>
<dbReference type="SUPFAM" id="SSF55909">
    <property type="entry name" value="Pentein"/>
    <property type="match status" value="1"/>
</dbReference>
<dbReference type="GO" id="GO:0015067">
    <property type="term" value="F:amidinotransferase activity"/>
    <property type="evidence" value="ECO:0007669"/>
    <property type="project" value="InterPro"/>
</dbReference>
<feature type="active site" description="Amidino-cysteine intermediate" evidence="3">
    <location>
        <position position="372"/>
    </location>
</feature>
<dbReference type="PANTHER" id="PTHR10488">
    <property type="entry name" value="GLYCINE AMIDINOTRANSFERASE, MITOCHONDRIAL"/>
    <property type="match status" value="1"/>
</dbReference>
<gene>
    <name evidence="4" type="ORF">SR1949_14010</name>
</gene>
<dbReference type="InterPro" id="IPR033195">
    <property type="entry name" value="AmidinoTrfase"/>
</dbReference>
<feature type="active site" evidence="3">
    <location>
        <position position="197"/>
    </location>
</feature>
<evidence type="ECO:0000313" key="5">
    <source>
        <dbReference type="Proteomes" id="UP000300142"/>
    </source>
</evidence>
<dbReference type="PANTHER" id="PTHR10488:SF1">
    <property type="entry name" value="GLYCINE AMIDINOTRANSFERASE, MITOCHONDRIAL"/>
    <property type="match status" value="1"/>
</dbReference>
<evidence type="ECO:0000256" key="2">
    <source>
        <dbReference type="ARBA" id="ARBA00022679"/>
    </source>
</evidence>
<sequence length="383" mass="43558">MKLNSHNEWDSLRTVVVGTIAGFSPGIEVSDAAGDILESAVALARKAYPQWYLDEVKEDLEDLCHIFRQAGVNVLRPTWSESSSCFQTPNWMAAGFDIYNVRDIHIVFGDTLVVSAPSSRFRLFESYAFHDLFYQNFFEDGFRWISAPLPKLKGKYIHEIQRPRSELETVEDHLHQRLSHGLNETFHYLDEDEIIFDAANIIRLGRDVLFLVSSTGNRKAVKWLQNTLGSDYRVHVTHAYRSSHLDSTILPLCPGVVLLNGARVSEKTSPEVLAGWDKIYFTEVAPVPESEVEFHQSVRIPVYKELLEMGVTSPLNHISSPWAGLNVMSIDPNTVLVHDRQIEMIRMLEAKKFTVVPVRMRHCYTMLGGLHCTTLDVIRDSSL</sequence>
<dbReference type="RefSeq" id="WP_137666857.1">
    <property type="nucleotide sequence ID" value="NZ_BJCE01000033.1"/>
</dbReference>
<dbReference type="AlphaFoldDB" id="A0A479ZYA0"/>
<evidence type="ECO:0000256" key="3">
    <source>
        <dbReference type="PIRSR" id="PIRSR633195-1"/>
    </source>
</evidence>
<dbReference type="EMBL" id="BJCE01000033">
    <property type="protein sequence ID" value="GCL36298.1"/>
    <property type="molecule type" value="Genomic_DNA"/>
</dbReference>
<evidence type="ECO:0000256" key="1">
    <source>
        <dbReference type="ARBA" id="ARBA00006943"/>
    </source>
</evidence>
<evidence type="ECO:0000313" key="4">
    <source>
        <dbReference type="EMBL" id="GCL36298.1"/>
    </source>
</evidence>